<keyword evidence="6" id="KW-1185">Reference proteome</keyword>
<dbReference type="InterPro" id="IPR015815">
    <property type="entry name" value="HIBADH-related"/>
</dbReference>
<protein>
    <submittedName>
        <fullName evidence="5">6-phosphogluconate dehydrogenase-like protein</fullName>
    </submittedName>
</protein>
<dbReference type="InterPro" id="IPR036291">
    <property type="entry name" value="NAD(P)-bd_dom_sf"/>
</dbReference>
<dbReference type="PANTHER" id="PTHR43580">
    <property type="entry name" value="OXIDOREDUCTASE GLYR1-RELATED"/>
    <property type="match status" value="1"/>
</dbReference>
<feature type="domain" description="6-phosphogluconate dehydrogenase NADP-binding" evidence="3">
    <location>
        <begin position="31"/>
        <end position="183"/>
    </location>
</feature>
<evidence type="ECO:0000259" key="3">
    <source>
        <dbReference type="Pfam" id="PF03446"/>
    </source>
</evidence>
<evidence type="ECO:0000256" key="2">
    <source>
        <dbReference type="ARBA" id="ARBA00023002"/>
    </source>
</evidence>
<dbReference type="PIRSF" id="PIRSF000103">
    <property type="entry name" value="HIBADH"/>
    <property type="match status" value="1"/>
</dbReference>
<evidence type="ECO:0000313" key="5">
    <source>
        <dbReference type="EMBL" id="APU15041.1"/>
    </source>
</evidence>
<proteinExistence type="inferred from homology"/>
<sequence>MSKSSVAAVTDLHATTDIAAVQTAATDRVPVTILGLGPMGRALAGAFLAAGHPTTVWNRSPGKEGDLISRGAVRAATAADAAAASPLVIVCVLDYDAVHAILGTVGDALRGRTLVNLTADSPARARETADWAAEHGVDYLDGSIMTPTTTIGGPSASVLYSGPTETYTRWAPTLAHLGGAANHLGTDPGRAAAHDIALLDFFWTSMHGLVHALALARAEGITAAELAPHAKGISAILPDIIDHYAAQITAGENPEEDAILASATTSISHIIHTARAHGLDTSALDTTTAHFRRALDTGRDVVAAMSNSTTD</sequence>
<dbReference type="InterPro" id="IPR048666">
    <property type="entry name" value="RedAm-like_C"/>
</dbReference>
<dbReference type="Pfam" id="PF21761">
    <property type="entry name" value="RedAm-like_C"/>
    <property type="match status" value="1"/>
</dbReference>
<keyword evidence="2" id="KW-0560">Oxidoreductase</keyword>
<evidence type="ECO:0000259" key="4">
    <source>
        <dbReference type="Pfam" id="PF21761"/>
    </source>
</evidence>
<evidence type="ECO:0000313" key="6">
    <source>
        <dbReference type="Proteomes" id="UP000185511"/>
    </source>
</evidence>
<dbReference type="SUPFAM" id="SSF51735">
    <property type="entry name" value="NAD(P)-binding Rossmann-fold domains"/>
    <property type="match status" value="1"/>
</dbReference>
<dbReference type="Proteomes" id="UP000185511">
    <property type="component" value="Chromosome"/>
</dbReference>
<dbReference type="AlphaFoldDB" id="A0AAC9LCY8"/>
<name>A0AAC9LCY8_9PSEU</name>
<dbReference type="InterPro" id="IPR006115">
    <property type="entry name" value="6PGDH_NADP-bd"/>
</dbReference>
<gene>
    <name evidence="5" type="ORF">UA74_14925</name>
</gene>
<comment type="similarity">
    <text evidence="1">Belongs to the HIBADH-related family.</text>
</comment>
<reference evidence="6" key="1">
    <citation type="submission" date="2016-06" db="EMBL/GenBank/DDBJ databases">
        <title>Complete genome sequence of Actinoalloteichus fjordicus DSM 46855 (=ADI127-17), type strain of the new species Actinoalloteichus fjordicus.</title>
        <authorList>
            <person name="Ruckert C."/>
            <person name="Nouioui I."/>
            <person name="Willmese J."/>
            <person name="van Wezel G."/>
            <person name="Klenk H.-P."/>
            <person name="Kalinowski J."/>
            <person name="Zotchev S.B."/>
        </authorList>
    </citation>
    <scope>NUCLEOTIDE SEQUENCE [LARGE SCALE GENOMIC DNA]</scope>
    <source>
        <strain evidence="6">ADI127-7</strain>
    </source>
</reference>
<evidence type="ECO:0000256" key="1">
    <source>
        <dbReference type="ARBA" id="ARBA00009080"/>
    </source>
</evidence>
<dbReference type="Pfam" id="PF03446">
    <property type="entry name" value="NAD_binding_2"/>
    <property type="match status" value="1"/>
</dbReference>
<accession>A0AAC9LCY8</accession>
<dbReference type="GO" id="GO:0016491">
    <property type="term" value="F:oxidoreductase activity"/>
    <property type="evidence" value="ECO:0007669"/>
    <property type="project" value="UniProtKB-KW"/>
</dbReference>
<dbReference type="Gene3D" id="1.10.1040.10">
    <property type="entry name" value="N-(1-d-carboxylethyl)-l-norvaline Dehydrogenase, domain 2"/>
    <property type="match status" value="1"/>
</dbReference>
<feature type="domain" description="NADPH-dependent reductive aminase-like C-terminal" evidence="4">
    <location>
        <begin position="187"/>
        <end position="299"/>
    </location>
</feature>
<organism evidence="5 6">
    <name type="scientific">Actinoalloteichus fjordicus</name>
    <dbReference type="NCBI Taxonomy" id="1612552"/>
    <lineage>
        <taxon>Bacteria</taxon>
        <taxon>Bacillati</taxon>
        <taxon>Actinomycetota</taxon>
        <taxon>Actinomycetes</taxon>
        <taxon>Pseudonocardiales</taxon>
        <taxon>Pseudonocardiaceae</taxon>
        <taxon>Actinoalloteichus</taxon>
    </lineage>
</organism>
<dbReference type="GO" id="GO:0050661">
    <property type="term" value="F:NADP binding"/>
    <property type="evidence" value="ECO:0007669"/>
    <property type="project" value="InterPro"/>
</dbReference>
<dbReference type="KEGG" id="acad:UA74_14925"/>
<dbReference type="PANTHER" id="PTHR43580:SF2">
    <property type="entry name" value="CYTOKINE-LIKE NUCLEAR FACTOR N-PAC"/>
    <property type="match status" value="1"/>
</dbReference>
<dbReference type="EMBL" id="CP016076">
    <property type="protein sequence ID" value="APU15041.1"/>
    <property type="molecule type" value="Genomic_DNA"/>
</dbReference>
<dbReference type="InterPro" id="IPR013328">
    <property type="entry name" value="6PGD_dom2"/>
</dbReference>
<dbReference type="Gene3D" id="3.40.50.720">
    <property type="entry name" value="NAD(P)-binding Rossmann-like Domain"/>
    <property type="match status" value="1"/>
</dbReference>
<dbReference type="InterPro" id="IPR051265">
    <property type="entry name" value="HIBADH-related_NP60_sf"/>
</dbReference>